<dbReference type="EMBL" id="JAVLVU010000001">
    <property type="protein sequence ID" value="MDT3405226.1"/>
    <property type="molecule type" value="Genomic_DNA"/>
</dbReference>
<evidence type="ECO:0000313" key="1">
    <source>
        <dbReference type="EMBL" id="MDT3405226.1"/>
    </source>
</evidence>
<accession>A0ABU3GZP6</accession>
<reference evidence="2" key="1">
    <citation type="submission" date="2023-07" db="EMBL/GenBank/DDBJ databases">
        <title>Functional and genomic diversity of the sorghum phyllosphere microbiome.</title>
        <authorList>
            <person name="Shade A."/>
        </authorList>
    </citation>
    <scope>NUCLEOTIDE SEQUENCE [LARGE SCALE GENOMIC DNA]</scope>
    <source>
        <strain evidence="2">SORGH_AS_0422</strain>
    </source>
</reference>
<sequence>MKRNLYIAGLVTALAAVFTGCLPDKAEDALIYKGPTVVEFKNHTVGQVDTILNRKGVYTCTAQTDSSRSVNQDFIAYKAAAATPNTLSCVAAANTNYRLAADPTRAANPRVTDSILVQLVGPQSANPTVINYTVRPTSTAVEGVNYNFRTPGARSVTIPANKSAAYILIDIPQGVLTTANTSRQLILDLVGNSEVQPSANFKKFLLTIRKN</sequence>
<organism evidence="1 2">
    <name type="scientific">Mucilaginibacter terrae</name>
    <dbReference type="NCBI Taxonomy" id="1955052"/>
    <lineage>
        <taxon>Bacteria</taxon>
        <taxon>Pseudomonadati</taxon>
        <taxon>Bacteroidota</taxon>
        <taxon>Sphingobacteriia</taxon>
        <taxon>Sphingobacteriales</taxon>
        <taxon>Sphingobacteriaceae</taxon>
        <taxon>Mucilaginibacter</taxon>
    </lineage>
</organism>
<comment type="caution">
    <text evidence="1">The sequence shown here is derived from an EMBL/GenBank/DDBJ whole genome shotgun (WGS) entry which is preliminary data.</text>
</comment>
<keyword evidence="2" id="KW-1185">Reference proteome</keyword>
<gene>
    <name evidence="1" type="ORF">QE417_004298</name>
</gene>
<evidence type="ECO:0000313" key="2">
    <source>
        <dbReference type="Proteomes" id="UP001258315"/>
    </source>
</evidence>
<dbReference type="RefSeq" id="WP_311953516.1">
    <property type="nucleotide sequence ID" value="NZ_JAVLVU010000001.1"/>
</dbReference>
<dbReference type="Proteomes" id="UP001258315">
    <property type="component" value="Unassembled WGS sequence"/>
</dbReference>
<proteinExistence type="predicted"/>
<dbReference type="PROSITE" id="PS51257">
    <property type="entry name" value="PROKAR_LIPOPROTEIN"/>
    <property type="match status" value="1"/>
</dbReference>
<name>A0ABU3GZP6_9SPHI</name>
<protein>
    <submittedName>
        <fullName evidence="1">Uncharacterized protein</fullName>
    </submittedName>
</protein>